<dbReference type="AlphaFoldDB" id="A0A655EPT0"/>
<accession>A0A655EPT0</accession>
<evidence type="ECO:0000313" key="1">
    <source>
        <dbReference type="EMBL" id="CNV30652.1"/>
    </source>
</evidence>
<evidence type="ECO:0000313" key="2">
    <source>
        <dbReference type="Proteomes" id="UP000041314"/>
    </source>
</evidence>
<reference evidence="1 2" key="1">
    <citation type="submission" date="2015-03" db="EMBL/GenBank/DDBJ databases">
        <authorList>
            <consortium name="Pathogen Informatics"/>
        </authorList>
    </citation>
    <scope>NUCLEOTIDE SEQUENCE [LARGE SCALE GENOMIC DNA]</scope>
    <source>
        <strain evidence="1 2">A1104</strain>
    </source>
</reference>
<organism evidence="1 2">
    <name type="scientific">Salmonella enterica subsp. enterica serovar Bovismorbificans</name>
    <dbReference type="NCBI Taxonomy" id="58097"/>
    <lineage>
        <taxon>Bacteria</taxon>
        <taxon>Pseudomonadati</taxon>
        <taxon>Pseudomonadota</taxon>
        <taxon>Gammaproteobacteria</taxon>
        <taxon>Enterobacterales</taxon>
        <taxon>Enterobacteriaceae</taxon>
        <taxon>Salmonella</taxon>
    </lineage>
</organism>
<gene>
    <name evidence="1" type="ORF">ERS008198_04984</name>
</gene>
<sequence length="111" mass="13076">MPPPGAIQIVFQRHRRAHRLRYRLNRFLRLQCAAKVGVQHRPRQVNHRAQRALRRIFQPEFRLLRPVCVPVGKRLRIPDDVARVVKHPPKQINHLGMTIPIAQRKKSAIVQ</sequence>
<dbReference type="EMBL" id="CQPA01000090">
    <property type="protein sequence ID" value="CNV30652.1"/>
    <property type="molecule type" value="Genomic_DNA"/>
</dbReference>
<proteinExistence type="predicted"/>
<name>A0A655EPT0_SALET</name>
<dbReference type="Proteomes" id="UP000041314">
    <property type="component" value="Unassembled WGS sequence"/>
</dbReference>
<protein>
    <submittedName>
        <fullName evidence="1">Uncharacterized protein</fullName>
    </submittedName>
</protein>